<dbReference type="Proteomes" id="UP000235145">
    <property type="component" value="Unassembled WGS sequence"/>
</dbReference>
<dbReference type="InterPro" id="IPR001584">
    <property type="entry name" value="Integrase_cat-core"/>
</dbReference>
<dbReference type="AlphaFoldDB" id="A0A9R1WE99"/>
<dbReference type="InterPro" id="IPR012337">
    <property type="entry name" value="RNaseH-like_sf"/>
</dbReference>
<dbReference type="InterPro" id="IPR050951">
    <property type="entry name" value="Retrovirus_Pol_polyprotein"/>
</dbReference>
<dbReference type="InterPro" id="IPR041588">
    <property type="entry name" value="Integrase_H2C2"/>
</dbReference>
<keyword evidence="5" id="KW-0378">Hydrolase</keyword>
<sequence length="393" mass="45474">MTVGAMLGQRKDRVPHVIYYASKTLDNAQANYSTVEKELLSIVFALDKFRQYLLGSKVIVYSDHAAIRYLLAKKDSKPRLIRWVLLLQEFDIEIMDKSGKSNLVADHLSRIVSPDDSTPIHDAFPDENLFSAKVSPWYAYIVNYIVKNQFPPYLTRWQKNKIKKEAKRYVWDEPYLWKYCANQLIRQCVDQHEVPSILTFCHSYACGGHFGPQRTARKVLESGFYRPSIFRDSYVFYASCDKCQKMGSLSSKNQMPLNPILVCEIFDVWCIDFMGPFPSSSSFNYILLAVDYVSKWVEAKATRTNDSKVVIDFLNANIFSRFGVPKALISDRGTYFFNRMLGSVLKKYGVTHKVSMAYHPQTNRQAGVSNRKIKGILEKKNYEYNKERLEYTS</sequence>
<evidence type="ECO:0000256" key="1">
    <source>
        <dbReference type="ARBA" id="ARBA00022679"/>
    </source>
</evidence>
<dbReference type="PROSITE" id="PS50994">
    <property type="entry name" value="INTEGRASE"/>
    <property type="match status" value="1"/>
</dbReference>
<accession>A0A9R1WE99</accession>
<dbReference type="InterPro" id="IPR036397">
    <property type="entry name" value="RNaseH_sf"/>
</dbReference>
<dbReference type="GO" id="GO:0003964">
    <property type="term" value="F:RNA-directed DNA polymerase activity"/>
    <property type="evidence" value="ECO:0007669"/>
    <property type="project" value="UniProtKB-KW"/>
</dbReference>
<evidence type="ECO:0000256" key="4">
    <source>
        <dbReference type="ARBA" id="ARBA00022759"/>
    </source>
</evidence>
<reference evidence="8 9" key="1">
    <citation type="journal article" date="2017" name="Nat. Commun.">
        <title>Genome assembly with in vitro proximity ligation data and whole-genome triplication in lettuce.</title>
        <authorList>
            <person name="Reyes-Chin-Wo S."/>
            <person name="Wang Z."/>
            <person name="Yang X."/>
            <person name="Kozik A."/>
            <person name="Arikit S."/>
            <person name="Song C."/>
            <person name="Xia L."/>
            <person name="Froenicke L."/>
            <person name="Lavelle D.O."/>
            <person name="Truco M.J."/>
            <person name="Xia R."/>
            <person name="Zhu S."/>
            <person name="Xu C."/>
            <person name="Xu H."/>
            <person name="Xu X."/>
            <person name="Cox K."/>
            <person name="Korf I."/>
            <person name="Meyers B.C."/>
            <person name="Michelmore R.W."/>
        </authorList>
    </citation>
    <scope>NUCLEOTIDE SEQUENCE [LARGE SCALE GENOMIC DNA]</scope>
    <source>
        <strain evidence="9">cv. Salinas</strain>
        <tissue evidence="8">Seedlings</tissue>
    </source>
</reference>
<evidence type="ECO:0000259" key="7">
    <source>
        <dbReference type="PROSITE" id="PS50994"/>
    </source>
</evidence>
<dbReference type="Gene3D" id="1.10.340.70">
    <property type="match status" value="1"/>
</dbReference>
<dbReference type="Gene3D" id="3.10.20.370">
    <property type="match status" value="1"/>
</dbReference>
<dbReference type="GO" id="GO:0015074">
    <property type="term" value="P:DNA integration"/>
    <property type="evidence" value="ECO:0007669"/>
    <property type="project" value="InterPro"/>
</dbReference>
<dbReference type="CDD" id="cd09274">
    <property type="entry name" value="RNase_HI_RT_Ty3"/>
    <property type="match status" value="1"/>
</dbReference>
<dbReference type="Pfam" id="PF17917">
    <property type="entry name" value="RT_RNaseH"/>
    <property type="match status" value="1"/>
</dbReference>
<dbReference type="SUPFAM" id="SSF53098">
    <property type="entry name" value="Ribonuclease H-like"/>
    <property type="match status" value="1"/>
</dbReference>
<keyword evidence="6" id="KW-0695">RNA-directed DNA polymerase</keyword>
<evidence type="ECO:0000313" key="9">
    <source>
        <dbReference type="Proteomes" id="UP000235145"/>
    </source>
</evidence>
<dbReference type="GO" id="GO:0003676">
    <property type="term" value="F:nucleic acid binding"/>
    <property type="evidence" value="ECO:0007669"/>
    <property type="project" value="InterPro"/>
</dbReference>
<gene>
    <name evidence="8" type="ORF">LSAT_V11C200050660</name>
</gene>
<feature type="domain" description="Integrase catalytic" evidence="7">
    <location>
        <begin position="255"/>
        <end position="393"/>
    </location>
</feature>
<comment type="caution">
    <text evidence="8">The sequence shown here is derived from an EMBL/GenBank/DDBJ whole genome shotgun (WGS) entry which is preliminary data.</text>
</comment>
<dbReference type="Pfam" id="PF00665">
    <property type="entry name" value="rve"/>
    <property type="match status" value="1"/>
</dbReference>
<keyword evidence="3" id="KW-0540">Nuclease</keyword>
<dbReference type="PANTHER" id="PTHR37984">
    <property type="entry name" value="PROTEIN CBG26694"/>
    <property type="match status" value="1"/>
</dbReference>
<organism evidence="8 9">
    <name type="scientific">Lactuca sativa</name>
    <name type="common">Garden lettuce</name>
    <dbReference type="NCBI Taxonomy" id="4236"/>
    <lineage>
        <taxon>Eukaryota</taxon>
        <taxon>Viridiplantae</taxon>
        <taxon>Streptophyta</taxon>
        <taxon>Embryophyta</taxon>
        <taxon>Tracheophyta</taxon>
        <taxon>Spermatophyta</taxon>
        <taxon>Magnoliopsida</taxon>
        <taxon>eudicotyledons</taxon>
        <taxon>Gunneridae</taxon>
        <taxon>Pentapetalae</taxon>
        <taxon>asterids</taxon>
        <taxon>campanulids</taxon>
        <taxon>Asterales</taxon>
        <taxon>Asteraceae</taxon>
        <taxon>Cichorioideae</taxon>
        <taxon>Cichorieae</taxon>
        <taxon>Lactucinae</taxon>
        <taxon>Lactuca</taxon>
    </lineage>
</organism>
<dbReference type="PANTHER" id="PTHR37984:SF5">
    <property type="entry name" value="PROTEIN NYNRIN-LIKE"/>
    <property type="match status" value="1"/>
</dbReference>
<evidence type="ECO:0000256" key="2">
    <source>
        <dbReference type="ARBA" id="ARBA00022695"/>
    </source>
</evidence>
<dbReference type="InterPro" id="IPR043502">
    <property type="entry name" value="DNA/RNA_pol_sf"/>
</dbReference>
<keyword evidence="2" id="KW-0548">Nucleotidyltransferase</keyword>
<keyword evidence="9" id="KW-1185">Reference proteome</keyword>
<dbReference type="GO" id="GO:0016787">
    <property type="term" value="F:hydrolase activity"/>
    <property type="evidence" value="ECO:0007669"/>
    <property type="project" value="UniProtKB-KW"/>
</dbReference>
<proteinExistence type="predicted"/>
<protein>
    <recommendedName>
        <fullName evidence="7">Integrase catalytic domain-containing protein</fullName>
    </recommendedName>
</protein>
<keyword evidence="1" id="KW-0808">Transferase</keyword>
<dbReference type="EMBL" id="NBSK02000002">
    <property type="protein sequence ID" value="KAJ0220976.1"/>
    <property type="molecule type" value="Genomic_DNA"/>
</dbReference>
<evidence type="ECO:0000313" key="8">
    <source>
        <dbReference type="EMBL" id="KAJ0220976.1"/>
    </source>
</evidence>
<dbReference type="Gene3D" id="3.30.420.10">
    <property type="entry name" value="Ribonuclease H-like superfamily/Ribonuclease H"/>
    <property type="match status" value="1"/>
</dbReference>
<evidence type="ECO:0000256" key="5">
    <source>
        <dbReference type="ARBA" id="ARBA00022801"/>
    </source>
</evidence>
<evidence type="ECO:0000256" key="6">
    <source>
        <dbReference type="ARBA" id="ARBA00022918"/>
    </source>
</evidence>
<dbReference type="InterPro" id="IPR041373">
    <property type="entry name" value="RT_RNaseH"/>
</dbReference>
<evidence type="ECO:0000256" key="3">
    <source>
        <dbReference type="ARBA" id="ARBA00022722"/>
    </source>
</evidence>
<dbReference type="SUPFAM" id="SSF56672">
    <property type="entry name" value="DNA/RNA polymerases"/>
    <property type="match status" value="1"/>
</dbReference>
<name>A0A9R1WE99_LACSA</name>
<keyword evidence="4" id="KW-0255">Endonuclease</keyword>
<dbReference type="GO" id="GO:0004519">
    <property type="term" value="F:endonuclease activity"/>
    <property type="evidence" value="ECO:0007669"/>
    <property type="project" value="UniProtKB-KW"/>
</dbReference>
<dbReference type="Pfam" id="PF17921">
    <property type="entry name" value="Integrase_H2C2"/>
    <property type="match status" value="1"/>
</dbReference>